<gene>
    <name evidence="2" type="ORF">TGFOU_403940</name>
</gene>
<organism evidence="2 3">
    <name type="scientific">Toxoplasma gondii FOU</name>
    <dbReference type="NCBI Taxonomy" id="943167"/>
    <lineage>
        <taxon>Eukaryota</taxon>
        <taxon>Sar</taxon>
        <taxon>Alveolata</taxon>
        <taxon>Apicomplexa</taxon>
        <taxon>Conoidasida</taxon>
        <taxon>Coccidia</taxon>
        <taxon>Eucoccidiorida</taxon>
        <taxon>Eimeriorina</taxon>
        <taxon>Sarcocystidae</taxon>
        <taxon>Toxoplasma</taxon>
    </lineage>
</organism>
<feature type="compositionally biased region" description="Basic and acidic residues" evidence="1">
    <location>
        <begin position="214"/>
        <end position="227"/>
    </location>
</feature>
<evidence type="ECO:0000313" key="2">
    <source>
        <dbReference type="EMBL" id="KFG53124.1"/>
    </source>
</evidence>
<reference evidence="2 3" key="1">
    <citation type="submission" date="2014-07" db="EMBL/GenBank/DDBJ databases">
        <authorList>
            <person name="Sibley D."/>
            <person name="Venepally P."/>
            <person name="Karamycheva S."/>
            <person name="Hadjithomas M."/>
            <person name="Khan A."/>
            <person name="Brunk B."/>
            <person name="Roos D."/>
            <person name="Caler E."/>
            <person name="Lorenzi H."/>
        </authorList>
    </citation>
    <scope>NUCLEOTIDE SEQUENCE [LARGE SCALE GENOMIC DNA]</scope>
    <source>
        <strain evidence="2 3">FOU</strain>
    </source>
</reference>
<name>A0A086L906_TOXGO</name>
<protein>
    <submittedName>
        <fullName evidence="2">Putative IFP53</fullName>
    </submittedName>
</protein>
<feature type="compositionally biased region" description="Basic and acidic residues" evidence="1">
    <location>
        <begin position="102"/>
        <end position="119"/>
    </location>
</feature>
<dbReference type="EMBL" id="AEYH02000988">
    <property type="protein sequence ID" value="KFG53124.1"/>
    <property type="molecule type" value="Genomic_DNA"/>
</dbReference>
<dbReference type="Proteomes" id="UP000028838">
    <property type="component" value="Unassembled WGS sequence"/>
</dbReference>
<dbReference type="VEuPathDB" id="ToxoDB:TGFOU_403940"/>
<accession>A0A086L906</accession>
<feature type="compositionally biased region" description="Basic and acidic residues" evidence="1">
    <location>
        <begin position="9"/>
        <end position="39"/>
    </location>
</feature>
<feature type="compositionally biased region" description="Basic and acidic residues" evidence="1">
    <location>
        <begin position="188"/>
        <end position="206"/>
    </location>
</feature>
<feature type="compositionally biased region" description="Basic and acidic residues" evidence="1">
    <location>
        <begin position="69"/>
        <end position="94"/>
    </location>
</feature>
<feature type="region of interest" description="Disordered" evidence="1">
    <location>
        <begin position="148"/>
        <end position="227"/>
    </location>
</feature>
<proteinExistence type="predicted"/>
<evidence type="ECO:0000256" key="1">
    <source>
        <dbReference type="SAM" id="MobiDB-lite"/>
    </source>
</evidence>
<evidence type="ECO:0000313" key="3">
    <source>
        <dbReference type="Proteomes" id="UP000028838"/>
    </source>
</evidence>
<sequence length="227" mass="25965">MMWTSCQLEESRLRCKSQGEAETDARKNPMNREETRGRQAGEAYARNRSPGEKLARFLHRMALIEGVPGERAKREKVQSENARHKRMGGADEARRHGRGRARKLETNEGENESRDERGIQDGFCSPSKLEGRAEKDRCVCVGRAARNQQGNEFHLPGRQPRTLGRRRSGAGTLSISRWTRRARAPALFRERLRSEKEKQATEKRPGENTVEGEVETKQGKKTENQER</sequence>
<comment type="caution">
    <text evidence="2">The sequence shown here is derived from an EMBL/GenBank/DDBJ whole genome shotgun (WGS) entry which is preliminary data.</text>
</comment>
<feature type="region of interest" description="Disordered" evidence="1">
    <location>
        <begin position="1"/>
        <end position="51"/>
    </location>
</feature>
<feature type="region of interest" description="Disordered" evidence="1">
    <location>
        <begin position="69"/>
        <end position="128"/>
    </location>
</feature>
<dbReference type="AlphaFoldDB" id="A0A086L906"/>